<dbReference type="AlphaFoldDB" id="M0LUV4"/>
<keyword evidence="4" id="KW-1185">Reference proteome</keyword>
<dbReference type="RefSeq" id="WP_006673086.1">
    <property type="nucleotide sequence ID" value="NZ_AOMA01000107.1"/>
</dbReference>
<gene>
    <name evidence="3" type="ORF">C446_10875</name>
</gene>
<dbReference type="InterPro" id="IPR014729">
    <property type="entry name" value="Rossmann-like_a/b/a_fold"/>
</dbReference>
<accession>M0LUV4</accession>
<feature type="domain" description="UspA" evidence="2">
    <location>
        <begin position="6"/>
        <end position="143"/>
    </location>
</feature>
<dbReference type="PRINTS" id="PR01438">
    <property type="entry name" value="UNVRSLSTRESS"/>
</dbReference>
<dbReference type="InterPro" id="IPR006015">
    <property type="entry name" value="Universal_stress_UspA"/>
</dbReference>
<dbReference type="OrthoDB" id="105697at2157"/>
<dbReference type="SUPFAM" id="SSF52402">
    <property type="entry name" value="Adenine nucleotide alpha hydrolases-like"/>
    <property type="match status" value="2"/>
</dbReference>
<sequence length="299" mass="31678">MISVDSVLVPTDGSASADATVADAIEFARTYGADVHALYVLEEGVDCTDLGETQREAVAAPSERRGREATIEVTNRADDSGLESTRAVREGVAHREILAYAEEHDVGLIAMGTRGRTGPRRARMGSTTERVLTLGDTSVLSVPLTGRDDVDDDDDTVDRTIERIVVPTDGSDAADRAAESAVEIASRYDADVRTVYVVDATVYDLSDSPRSIVGLLTEGGENATEAVAKQVRERDLEVATSVRRGVPADELLEYASAVDADLIAMGTRGRAAGAQSDRLLGSTTARAISRSTIPVLALQ</sequence>
<feature type="domain" description="UspA" evidence="2">
    <location>
        <begin position="161"/>
        <end position="297"/>
    </location>
</feature>
<dbReference type="Proteomes" id="UP000011607">
    <property type="component" value="Unassembled WGS sequence"/>
</dbReference>
<reference evidence="3 4" key="1">
    <citation type="journal article" date="2014" name="PLoS Genet.">
        <title>Phylogenetically driven sequencing of extremely halophilic archaea reveals strategies for static and dynamic osmo-response.</title>
        <authorList>
            <person name="Becker E.A."/>
            <person name="Seitzer P.M."/>
            <person name="Tritt A."/>
            <person name="Larsen D."/>
            <person name="Krusor M."/>
            <person name="Yao A.I."/>
            <person name="Wu D."/>
            <person name="Madern D."/>
            <person name="Eisen J.A."/>
            <person name="Darling A.E."/>
            <person name="Facciotti M.T."/>
        </authorList>
    </citation>
    <scope>NUCLEOTIDE SEQUENCE [LARGE SCALE GENOMIC DNA]</scope>
    <source>
        <strain evidence="3 4">JCM 10879</strain>
    </source>
</reference>
<comment type="similarity">
    <text evidence="1">Belongs to the universal stress protein A family.</text>
</comment>
<dbReference type="PATRIC" id="fig|1227454.3.peg.2209"/>
<dbReference type="PANTHER" id="PTHR46268">
    <property type="entry name" value="STRESS RESPONSE PROTEIN NHAX"/>
    <property type="match status" value="1"/>
</dbReference>
<dbReference type="eggNOG" id="arCOG00449">
    <property type="taxonomic scope" value="Archaea"/>
</dbReference>
<evidence type="ECO:0000259" key="2">
    <source>
        <dbReference type="Pfam" id="PF00582"/>
    </source>
</evidence>
<dbReference type="CDD" id="cd00293">
    <property type="entry name" value="USP-like"/>
    <property type="match status" value="2"/>
</dbReference>
<name>M0LUV4_9EURY</name>
<dbReference type="Gene3D" id="3.40.50.620">
    <property type="entry name" value="HUPs"/>
    <property type="match status" value="2"/>
</dbReference>
<protein>
    <submittedName>
        <fullName evidence="3">UspA domain-containing protein</fullName>
    </submittedName>
</protein>
<dbReference type="Pfam" id="PF00582">
    <property type="entry name" value="Usp"/>
    <property type="match status" value="2"/>
</dbReference>
<dbReference type="InterPro" id="IPR006016">
    <property type="entry name" value="UspA"/>
</dbReference>
<comment type="caution">
    <text evidence="3">The sequence shown here is derived from an EMBL/GenBank/DDBJ whole genome shotgun (WGS) entry which is preliminary data.</text>
</comment>
<organism evidence="3 4">
    <name type="scientific">Halobiforma nitratireducens JCM 10879</name>
    <dbReference type="NCBI Taxonomy" id="1227454"/>
    <lineage>
        <taxon>Archaea</taxon>
        <taxon>Methanobacteriati</taxon>
        <taxon>Methanobacteriota</taxon>
        <taxon>Stenosarchaea group</taxon>
        <taxon>Halobacteria</taxon>
        <taxon>Halobacteriales</taxon>
        <taxon>Natrialbaceae</taxon>
        <taxon>Halobiforma</taxon>
    </lineage>
</organism>
<dbReference type="EMBL" id="AOMA01000107">
    <property type="protein sequence ID" value="EMA37352.1"/>
    <property type="molecule type" value="Genomic_DNA"/>
</dbReference>
<evidence type="ECO:0000313" key="4">
    <source>
        <dbReference type="Proteomes" id="UP000011607"/>
    </source>
</evidence>
<dbReference type="STRING" id="1227454.C446_10875"/>
<evidence type="ECO:0000256" key="1">
    <source>
        <dbReference type="ARBA" id="ARBA00008791"/>
    </source>
</evidence>
<evidence type="ECO:0000313" key="3">
    <source>
        <dbReference type="EMBL" id="EMA37352.1"/>
    </source>
</evidence>
<proteinExistence type="inferred from homology"/>
<dbReference type="PANTHER" id="PTHR46268:SF6">
    <property type="entry name" value="UNIVERSAL STRESS PROTEIN UP12"/>
    <property type="match status" value="1"/>
</dbReference>